<evidence type="ECO:0000256" key="4">
    <source>
        <dbReference type="ARBA" id="ARBA00023242"/>
    </source>
</evidence>
<accession>A0ABM1RED5</accession>
<sequence>MAMVEECYADDEEDELVGFGFSPSEEELIRDYLLYAEKPWQLNHTKNNIFKPNEWFYFVKRNRKVKGWKDTGGLKYVNVVSRKTGRVIGKKRNLSFYVKSKPSGWTMTEYSSFIYEQILPKPSSLPPPQRTMIILLGESQRMIMEDDSFASLYF</sequence>
<protein>
    <submittedName>
        <fullName evidence="7">NAC domain-containing protein 35-like</fullName>
    </submittedName>
</protein>
<keyword evidence="1" id="KW-0805">Transcription regulation</keyword>
<dbReference type="GeneID" id="104772346"/>
<evidence type="ECO:0000259" key="5">
    <source>
        <dbReference type="PROSITE" id="PS51005"/>
    </source>
</evidence>
<evidence type="ECO:0000256" key="2">
    <source>
        <dbReference type="ARBA" id="ARBA00023125"/>
    </source>
</evidence>
<evidence type="ECO:0000313" key="7">
    <source>
        <dbReference type="RefSeq" id="XP_019097373.1"/>
    </source>
</evidence>
<keyword evidence="2" id="KW-0238">DNA-binding</keyword>
<organism evidence="6 7">
    <name type="scientific">Camelina sativa</name>
    <name type="common">False flax</name>
    <name type="synonym">Myagrum sativum</name>
    <dbReference type="NCBI Taxonomy" id="90675"/>
    <lineage>
        <taxon>Eukaryota</taxon>
        <taxon>Viridiplantae</taxon>
        <taxon>Streptophyta</taxon>
        <taxon>Embryophyta</taxon>
        <taxon>Tracheophyta</taxon>
        <taxon>Spermatophyta</taxon>
        <taxon>Magnoliopsida</taxon>
        <taxon>eudicotyledons</taxon>
        <taxon>Gunneridae</taxon>
        <taxon>Pentapetalae</taxon>
        <taxon>rosids</taxon>
        <taxon>malvids</taxon>
        <taxon>Brassicales</taxon>
        <taxon>Brassicaceae</taxon>
        <taxon>Camelineae</taxon>
        <taxon>Camelina</taxon>
    </lineage>
</organism>
<dbReference type="InterPro" id="IPR003441">
    <property type="entry name" value="NAC-dom"/>
</dbReference>
<dbReference type="SUPFAM" id="SSF101941">
    <property type="entry name" value="NAC domain"/>
    <property type="match status" value="1"/>
</dbReference>
<dbReference type="PROSITE" id="PS51005">
    <property type="entry name" value="NAC"/>
    <property type="match status" value="1"/>
</dbReference>
<dbReference type="Pfam" id="PF02365">
    <property type="entry name" value="NAM"/>
    <property type="match status" value="1"/>
</dbReference>
<keyword evidence="3" id="KW-0804">Transcription</keyword>
<name>A0ABM1RED5_CAMSA</name>
<dbReference type="Proteomes" id="UP000694864">
    <property type="component" value="Chromosome 20"/>
</dbReference>
<reference evidence="7" key="2">
    <citation type="submission" date="2025-08" db="UniProtKB">
        <authorList>
            <consortium name="RefSeq"/>
        </authorList>
    </citation>
    <scope>IDENTIFICATION</scope>
    <source>
        <tissue evidence="7">Leaf</tissue>
    </source>
</reference>
<dbReference type="InterPro" id="IPR036093">
    <property type="entry name" value="NAC_dom_sf"/>
</dbReference>
<proteinExistence type="predicted"/>
<dbReference type="Gene3D" id="2.170.150.80">
    <property type="entry name" value="NAC domain"/>
    <property type="match status" value="1"/>
</dbReference>
<feature type="domain" description="NAC" evidence="5">
    <location>
        <begin position="1"/>
        <end position="154"/>
    </location>
</feature>
<dbReference type="RefSeq" id="XP_019097373.1">
    <property type="nucleotide sequence ID" value="XM_019241828.1"/>
</dbReference>
<evidence type="ECO:0000256" key="3">
    <source>
        <dbReference type="ARBA" id="ARBA00023163"/>
    </source>
</evidence>
<gene>
    <name evidence="7" type="primary">LOC104772346</name>
</gene>
<keyword evidence="6" id="KW-1185">Reference proteome</keyword>
<evidence type="ECO:0000256" key="1">
    <source>
        <dbReference type="ARBA" id="ARBA00023015"/>
    </source>
</evidence>
<evidence type="ECO:0000313" key="6">
    <source>
        <dbReference type="Proteomes" id="UP000694864"/>
    </source>
</evidence>
<reference evidence="6" key="1">
    <citation type="journal article" date="2014" name="Nat. Commun.">
        <title>The emerging biofuel crop Camelina sativa retains a highly undifferentiated hexaploid genome structure.</title>
        <authorList>
            <person name="Kagale S."/>
            <person name="Koh C."/>
            <person name="Nixon J."/>
            <person name="Bollina V."/>
            <person name="Clarke W.E."/>
            <person name="Tuteja R."/>
            <person name="Spillane C."/>
            <person name="Robinson S.J."/>
            <person name="Links M.G."/>
            <person name="Clarke C."/>
            <person name="Higgins E.E."/>
            <person name="Huebert T."/>
            <person name="Sharpe A.G."/>
            <person name="Parkin I.A."/>
        </authorList>
    </citation>
    <scope>NUCLEOTIDE SEQUENCE [LARGE SCALE GENOMIC DNA]</scope>
    <source>
        <strain evidence="6">cv. DH55</strain>
    </source>
</reference>
<keyword evidence="4" id="KW-0539">Nucleus</keyword>